<feature type="signal peptide" evidence="5">
    <location>
        <begin position="1"/>
        <end position="20"/>
    </location>
</feature>
<evidence type="ECO:0000313" key="7">
    <source>
        <dbReference type="Proteomes" id="UP000267821"/>
    </source>
</evidence>
<dbReference type="GO" id="GO:0016042">
    <property type="term" value="P:lipid catabolic process"/>
    <property type="evidence" value="ECO:0007669"/>
    <property type="project" value="UniProtKB-KW"/>
</dbReference>
<keyword evidence="4" id="KW-0443">Lipid metabolism</keyword>
<dbReference type="GO" id="GO:0003847">
    <property type="term" value="F:1-alkyl-2-acetylglycerophosphocholine esterase activity"/>
    <property type="evidence" value="ECO:0007669"/>
    <property type="project" value="UniProtKB-EC"/>
</dbReference>
<dbReference type="PANTHER" id="PTHR10272:SF14">
    <property type="entry name" value="PAF ACETYLHYDROLASE FAMILY PROTEIN"/>
    <property type="match status" value="1"/>
</dbReference>
<dbReference type="InterPro" id="IPR029058">
    <property type="entry name" value="AB_hydrolase_fold"/>
</dbReference>
<accession>A0A3N4LLQ1</accession>
<keyword evidence="3" id="KW-0442">Lipid degradation</keyword>
<protein>
    <recommendedName>
        <fullName evidence="1">1-alkyl-2-acetylglycerophosphocholine esterase</fullName>
        <ecNumber evidence="1">3.1.1.47</ecNumber>
    </recommendedName>
</protein>
<organism evidence="6 7">
    <name type="scientific">Terfezia boudieri ATCC MYA-4762</name>
    <dbReference type="NCBI Taxonomy" id="1051890"/>
    <lineage>
        <taxon>Eukaryota</taxon>
        <taxon>Fungi</taxon>
        <taxon>Dikarya</taxon>
        <taxon>Ascomycota</taxon>
        <taxon>Pezizomycotina</taxon>
        <taxon>Pezizomycetes</taxon>
        <taxon>Pezizales</taxon>
        <taxon>Pezizaceae</taxon>
        <taxon>Terfezia</taxon>
    </lineage>
</organism>
<evidence type="ECO:0000256" key="1">
    <source>
        <dbReference type="ARBA" id="ARBA00013201"/>
    </source>
</evidence>
<dbReference type="Gene3D" id="3.40.50.1820">
    <property type="entry name" value="alpha/beta hydrolase"/>
    <property type="match status" value="1"/>
</dbReference>
<dbReference type="Pfam" id="PF03403">
    <property type="entry name" value="PAF-AH_p_II"/>
    <property type="match status" value="1"/>
</dbReference>
<dbReference type="InParanoid" id="A0A3N4LLQ1"/>
<keyword evidence="5" id="KW-0732">Signal</keyword>
<evidence type="ECO:0000313" key="6">
    <source>
        <dbReference type="EMBL" id="RPB18845.1"/>
    </source>
</evidence>
<evidence type="ECO:0000256" key="2">
    <source>
        <dbReference type="ARBA" id="ARBA00022801"/>
    </source>
</evidence>
<feature type="chain" id="PRO_5018054663" description="1-alkyl-2-acetylglycerophosphocholine esterase" evidence="5">
    <location>
        <begin position="21"/>
        <end position="420"/>
    </location>
</feature>
<gene>
    <name evidence="6" type="ORF">L211DRAFT_795618</name>
</gene>
<keyword evidence="2" id="KW-0378">Hydrolase</keyword>
<dbReference type="OrthoDB" id="2363873at2759"/>
<evidence type="ECO:0000256" key="4">
    <source>
        <dbReference type="ARBA" id="ARBA00023098"/>
    </source>
</evidence>
<dbReference type="SUPFAM" id="SSF53474">
    <property type="entry name" value="alpha/beta-Hydrolases"/>
    <property type="match status" value="1"/>
</dbReference>
<keyword evidence="7" id="KW-1185">Reference proteome</keyword>
<dbReference type="EC" id="3.1.1.47" evidence="1"/>
<name>A0A3N4LLQ1_9PEZI</name>
<dbReference type="AlphaFoldDB" id="A0A3N4LLQ1"/>
<evidence type="ECO:0000256" key="5">
    <source>
        <dbReference type="SAM" id="SignalP"/>
    </source>
</evidence>
<dbReference type="EMBL" id="ML121608">
    <property type="protein sequence ID" value="RPB18845.1"/>
    <property type="molecule type" value="Genomic_DNA"/>
</dbReference>
<dbReference type="Proteomes" id="UP000267821">
    <property type="component" value="Unassembled WGS sequence"/>
</dbReference>
<sequence>MSRISTLSIAGIFFANLSWSGFYVNALPAPPSQTNTSTLSFGTIKLPPPTGKYVVGTTNLILTDHSRLENLSPTPNTTARTFVAQIYYPTFPLKNLKKYALSPYLTPGLARFTEKIYMLPDHILDGVITNSYVDAPVVLPHGEAKEVVLFSAGSGGSRSYYTSFHENLASMGYVVIAMEHLYDVSFVDIPGLGDFWNTYQNMTVDPVIEATSMNKVRVGDSLFILNSLANKNSELVMGLGLWWSKNAKVVMYGHSLGGSTSLSTMLDNKTPTKIVGGLNLDGTFWGPTAHIPNPPPSSYIVKAPFLIWGAPGHSREENESWTAVYDHVLQGWKRELSLEGATHVTYSDYPSIVDLFGLRSFIPKDLVDEVLGTISGVRSLEVIREVIACFVSFAFRGDNDCKKLLDGAGKKRWPEVDFKF</sequence>
<dbReference type="STRING" id="1051890.A0A3N4LLQ1"/>
<proteinExistence type="predicted"/>
<dbReference type="PANTHER" id="PTHR10272">
    <property type="entry name" value="PLATELET-ACTIVATING FACTOR ACETYLHYDROLASE"/>
    <property type="match status" value="1"/>
</dbReference>
<evidence type="ECO:0000256" key="3">
    <source>
        <dbReference type="ARBA" id="ARBA00022963"/>
    </source>
</evidence>
<reference evidence="6 7" key="1">
    <citation type="journal article" date="2018" name="Nat. Ecol. Evol.">
        <title>Pezizomycetes genomes reveal the molecular basis of ectomycorrhizal truffle lifestyle.</title>
        <authorList>
            <person name="Murat C."/>
            <person name="Payen T."/>
            <person name="Noel B."/>
            <person name="Kuo A."/>
            <person name="Morin E."/>
            <person name="Chen J."/>
            <person name="Kohler A."/>
            <person name="Krizsan K."/>
            <person name="Balestrini R."/>
            <person name="Da Silva C."/>
            <person name="Montanini B."/>
            <person name="Hainaut M."/>
            <person name="Levati E."/>
            <person name="Barry K.W."/>
            <person name="Belfiori B."/>
            <person name="Cichocki N."/>
            <person name="Clum A."/>
            <person name="Dockter R.B."/>
            <person name="Fauchery L."/>
            <person name="Guy J."/>
            <person name="Iotti M."/>
            <person name="Le Tacon F."/>
            <person name="Lindquist E.A."/>
            <person name="Lipzen A."/>
            <person name="Malagnac F."/>
            <person name="Mello A."/>
            <person name="Molinier V."/>
            <person name="Miyauchi S."/>
            <person name="Poulain J."/>
            <person name="Riccioni C."/>
            <person name="Rubini A."/>
            <person name="Sitrit Y."/>
            <person name="Splivallo R."/>
            <person name="Traeger S."/>
            <person name="Wang M."/>
            <person name="Zifcakova L."/>
            <person name="Wipf D."/>
            <person name="Zambonelli A."/>
            <person name="Paolocci F."/>
            <person name="Nowrousian M."/>
            <person name="Ottonello S."/>
            <person name="Baldrian P."/>
            <person name="Spatafora J.W."/>
            <person name="Henrissat B."/>
            <person name="Nagy L.G."/>
            <person name="Aury J.M."/>
            <person name="Wincker P."/>
            <person name="Grigoriev I.V."/>
            <person name="Bonfante P."/>
            <person name="Martin F.M."/>
        </authorList>
    </citation>
    <scope>NUCLEOTIDE SEQUENCE [LARGE SCALE GENOMIC DNA]</scope>
    <source>
        <strain evidence="6 7">ATCC MYA-4762</strain>
    </source>
</reference>